<dbReference type="GO" id="GO:0009279">
    <property type="term" value="C:cell outer membrane"/>
    <property type="evidence" value="ECO:0007669"/>
    <property type="project" value="UniProtKB-SubCell"/>
</dbReference>
<feature type="domain" description="TonB-dependent receptor plug" evidence="3">
    <location>
        <begin position="906"/>
        <end position="1000"/>
    </location>
</feature>
<comment type="subcellular location">
    <subcellularLocation>
        <location evidence="2">Cell outer membrane</location>
        <topology evidence="2">Multi-pass membrane protein</topology>
    </subcellularLocation>
</comment>
<dbReference type="InterPro" id="IPR037066">
    <property type="entry name" value="Plug_dom_sf"/>
</dbReference>
<name>A0A4Q2UQR5_9BACT</name>
<dbReference type="SUPFAM" id="SSF56935">
    <property type="entry name" value="Porins"/>
    <property type="match status" value="1"/>
</dbReference>
<dbReference type="InterPro" id="IPR008969">
    <property type="entry name" value="CarboxyPept-like_regulatory"/>
</dbReference>
<keyword evidence="5" id="KW-1185">Reference proteome</keyword>
<dbReference type="Gene3D" id="2.170.130.10">
    <property type="entry name" value="TonB-dependent receptor, plug domain"/>
    <property type="match status" value="1"/>
</dbReference>
<keyword evidence="2" id="KW-0813">Transport</keyword>
<dbReference type="GO" id="GO:0044718">
    <property type="term" value="P:siderophore transmembrane transport"/>
    <property type="evidence" value="ECO:0007669"/>
    <property type="project" value="TreeGrafter"/>
</dbReference>
<evidence type="ECO:0000313" key="4">
    <source>
        <dbReference type="EMBL" id="RYC71786.1"/>
    </source>
</evidence>
<protein>
    <submittedName>
        <fullName evidence="4">TonB-dependent receptor</fullName>
    </submittedName>
</protein>
<dbReference type="Gene3D" id="2.60.40.1930">
    <property type="match status" value="1"/>
</dbReference>
<dbReference type="EMBL" id="SBLB01000001">
    <property type="protein sequence ID" value="RYC71786.1"/>
    <property type="molecule type" value="Genomic_DNA"/>
</dbReference>
<accession>A0A4Q2UQR5</accession>
<dbReference type="AlphaFoldDB" id="A0A4Q2UQR5"/>
<evidence type="ECO:0000256" key="1">
    <source>
        <dbReference type="ARBA" id="ARBA00022729"/>
    </source>
</evidence>
<dbReference type="PANTHER" id="PTHR30069">
    <property type="entry name" value="TONB-DEPENDENT OUTER MEMBRANE RECEPTOR"/>
    <property type="match status" value="1"/>
</dbReference>
<reference evidence="4 5" key="1">
    <citation type="submission" date="2019-01" db="EMBL/GenBank/DDBJ databases">
        <title>Spirosoma flava sp. nov., a propanil-degrading bacterium isolated from herbicide-contaminated soil.</title>
        <authorList>
            <person name="Zhang L."/>
            <person name="Jiang J.-D."/>
        </authorList>
    </citation>
    <scope>NUCLEOTIDE SEQUENCE [LARGE SCALE GENOMIC DNA]</scope>
    <source>
        <strain evidence="4 5">TY50</strain>
    </source>
</reference>
<evidence type="ECO:0000313" key="5">
    <source>
        <dbReference type="Proteomes" id="UP000290407"/>
    </source>
</evidence>
<dbReference type="InterPro" id="IPR039426">
    <property type="entry name" value="TonB-dep_rcpt-like"/>
</dbReference>
<dbReference type="PROSITE" id="PS52016">
    <property type="entry name" value="TONB_DEPENDENT_REC_3"/>
    <property type="match status" value="1"/>
</dbReference>
<keyword evidence="2" id="KW-0812">Transmembrane</keyword>
<dbReference type="PANTHER" id="PTHR30069:SF29">
    <property type="entry name" value="HEMOGLOBIN AND HEMOGLOBIN-HAPTOGLOBIN-BINDING PROTEIN 1-RELATED"/>
    <property type="match status" value="1"/>
</dbReference>
<keyword evidence="2" id="KW-0472">Membrane</keyword>
<keyword evidence="1" id="KW-0732">Signal</keyword>
<dbReference type="Gene3D" id="2.60.40.1120">
    <property type="entry name" value="Carboxypeptidase-like, regulatory domain"/>
    <property type="match status" value="1"/>
</dbReference>
<keyword evidence="2" id="KW-1134">Transmembrane beta strand</keyword>
<comment type="caution">
    <text evidence="4">The sequence shown here is derived from an EMBL/GenBank/DDBJ whole genome shotgun (WGS) entry which is preliminary data.</text>
</comment>
<evidence type="ECO:0000256" key="2">
    <source>
        <dbReference type="PROSITE-ProRule" id="PRU01360"/>
    </source>
</evidence>
<evidence type="ECO:0000259" key="3">
    <source>
        <dbReference type="Pfam" id="PF07715"/>
    </source>
</evidence>
<keyword evidence="2" id="KW-0998">Cell outer membrane</keyword>
<organism evidence="4 5">
    <name type="scientific">Spirosoma sordidisoli</name>
    <dbReference type="NCBI Taxonomy" id="2502893"/>
    <lineage>
        <taxon>Bacteria</taxon>
        <taxon>Pseudomonadati</taxon>
        <taxon>Bacteroidota</taxon>
        <taxon>Cytophagia</taxon>
        <taxon>Cytophagales</taxon>
        <taxon>Cytophagaceae</taxon>
        <taxon>Spirosoma</taxon>
    </lineage>
</organism>
<comment type="similarity">
    <text evidence="2">Belongs to the TonB-dependent receptor family.</text>
</comment>
<sequence length="1109" mass="121814">MAGHPYLRTIAFLAVSLLLLIRSGLAQTTSLSGRVTDAATGKPLPFASVYLNATTRGTTTDEQGRFDLQNVPLGTIEVVSSFLGYQTARQTLRLDQPRPATLAFALTPDSRVLADVTVRANRKDRTWERQFRQFRRQLLGDPFGSQCQITNSFVLSFTEEKGHLIATATAPLIIENQALGYRLYYDLQRFDGSLVKVYYAGASRFEPLTPADDRQAERYRRNRMQAYLGSLRHLMASLISGTHEQNDFQVYYEDITKPMGPINGQPLLYEAIHKYKRLTPVTVATLIQPGRLPFERRLETARPLVVFYTRATSTFSPYRDARYAYSQLTLPQGWSQLTTDGLITVPNGLEASGSLADDRLSTQMPADWKPTGLPGQTQPGDEASQTFIAQGKLLPPDQRLERIATDFTSHYAQLGPTTYAHIDKPFYLTGDRLWFSVYLLDTPTHRRPAGETAAQADLLTPSGQLVQHQWLHVAEGRGVGNFRLSDTLGSGLYRLRVYTDEDDRQFRPAFERSVAIYNALDRSAGPARGTPVAKQAAAEPARTSGLSLAADLSTDTSRLAITIDGGAQQRADSVYLFVQQRGQLVYQQKVLLQAGRAQLSIPVLRLPPGLVQLRLYNDVARLQAERLVVVPDRLPPVAVTMTTPKARYQPRESVSLTISLNDGGRPAVAALSVSITDADQVPPDTAADDLPTHLFLTGELSEPIRLPNDYLKTNRPDLRQRLSQQLARQQWRRMGGIHDAGWLGGVSIMGQVLNAAGLPIPDAQLVVASTSAAQYFVNSVGADQQGRFRLAGLAVRDTLPVLVQFTDRQFKSLPVTDTRLVLQRPGMIWPRTSADTLVDWGRLSAVLAAARLRQEADPGRYRQKAARQLAEVNVSARKQADPRDAVRGMSLHGKADATVTFSGNTTQFSNLYEMMRGQVSGVSVMQLASSESSNGYAVTIRGINSLQSSTEPLYLMDGMPITGDPSTALFGFSPNDIERIEVLKNAGSVGMYGVRGGNGVIAFYSKRSASEPSGPGRQTTAQSLQLIGYPSVPPAFTVPRYEAGVAPAEGSPVDRRDVLYWKPIAQTDSNGQTRLLFPLSDVVRTVRVTVQGITQDGRPVAATQLIQVQ</sequence>
<proteinExistence type="inferred from homology"/>
<dbReference type="Pfam" id="PF13715">
    <property type="entry name" value="CarbopepD_reg_2"/>
    <property type="match status" value="1"/>
</dbReference>
<dbReference type="GO" id="GO:0015344">
    <property type="term" value="F:siderophore uptake transmembrane transporter activity"/>
    <property type="evidence" value="ECO:0007669"/>
    <property type="project" value="TreeGrafter"/>
</dbReference>
<dbReference type="Pfam" id="PF07715">
    <property type="entry name" value="Plug"/>
    <property type="match status" value="1"/>
</dbReference>
<dbReference type="Proteomes" id="UP000290407">
    <property type="component" value="Unassembled WGS sequence"/>
</dbReference>
<dbReference type="SUPFAM" id="SSF49464">
    <property type="entry name" value="Carboxypeptidase regulatory domain-like"/>
    <property type="match status" value="1"/>
</dbReference>
<gene>
    <name evidence="4" type="ORF">EQG79_06570</name>
</gene>
<dbReference type="InterPro" id="IPR012910">
    <property type="entry name" value="Plug_dom"/>
</dbReference>
<keyword evidence="4" id="KW-0675">Receptor</keyword>